<evidence type="ECO:0000259" key="4">
    <source>
        <dbReference type="PROSITE" id="PS50893"/>
    </source>
</evidence>
<dbReference type="InterPro" id="IPR003439">
    <property type="entry name" value="ABC_transporter-like_ATP-bd"/>
</dbReference>
<dbReference type="Gene3D" id="3.40.50.300">
    <property type="entry name" value="P-loop containing nucleotide triphosphate hydrolases"/>
    <property type="match status" value="1"/>
</dbReference>
<dbReference type="InterPro" id="IPR015854">
    <property type="entry name" value="ABC_transpr_LolD-like"/>
</dbReference>
<dbReference type="EMBL" id="LCHQ01000035">
    <property type="protein sequence ID" value="KKT37303.1"/>
    <property type="molecule type" value="Genomic_DNA"/>
</dbReference>
<dbReference type="PANTHER" id="PTHR24220:SF86">
    <property type="entry name" value="ABC TRANSPORTER ABCH.1"/>
    <property type="match status" value="1"/>
</dbReference>
<dbReference type="GO" id="GO:0098796">
    <property type="term" value="C:membrane protein complex"/>
    <property type="evidence" value="ECO:0007669"/>
    <property type="project" value="UniProtKB-ARBA"/>
</dbReference>
<evidence type="ECO:0000256" key="3">
    <source>
        <dbReference type="ARBA" id="ARBA00022840"/>
    </source>
</evidence>
<name>A0A0G1GSR3_9BACT</name>
<dbReference type="InterPro" id="IPR003593">
    <property type="entry name" value="AAA+_ATPase"/>
</dbReference>
<dbReference type="GO" id="GO:0022857">
    <property type="term" value="F:transmembrane transporter activity"/>
    <property type="evidence" value="ECO:0007669"/>
    <property type="project" value="UniProtKB-ARBA"/>
</dbReference>
<dbReference type="SUPFAM" id="SSF52540">
    <property type="entry name" value="P-loop containing nucleoside triphosphate hydrolases"/>
    <property type="match status" value="1"/>
</dbReference>
<gene>
    <name evidence="5" type="ORF">UW26_C0035G0002</name>
</gene>
<sequence length="232" mass="26126">MKEKQSIISLKGVTKEFVLGDGSVFTALRNVNLDIHRGEFSSIIGPSGSGKSTLMHVIGLLDKPTRGEVVINGGDVSHLNDDETSYLRNEFVGFVFQQFNLLNKLTIKENILLPTTYARKKFDYKPSERADYLMDMFGILSKKDQYPNKVSGGQQQRVAVARALIMNPQLILADEPTGNLDHKTGNEIIGLFEELNKKEGITIIMVTHEMEIAERTRRRIKVFDGEIVKEQK</sequence>
<reference evidence="5 6" key="1">
    <citation type="journal article" date="2015" name="Nature">
        <title>rRNA introns, odd ribosomes, and small enigmatic genomes across a large radiation of phyla.</title>
        <authorList>
            <person name="Brown C.T."/>
            <person name="Hug L.A."/>
            <person name="Thomas B.C."/>
            <person name="Sharon I."/>
            <person name="Castelle C.J."/>
            <person name="Singh A."/>
            <person name="Wilkins M.J."/>
            <person name="Williams K.H."/>
            <person name="Banfield J.F."/>
        </authorList>
    </citation>
    <scope>NUCLEOTIDE SEQUENCE [LARGE SCALE GENOMIC DNA]</scope>
</reference>
<dbReference type="PROSITE" id="PS00211">
    <property type="entry name" value="ABC_TRANSPORTER_1"/>
    <property type="match status" value="1"/>
</dbReference>
<evidence type="ECO:0000256" key="1">
    <source>
        <dbReference type="ARBA" id="ARBA00022448"/>
    </source>
</evidence>
<evidence type="ECO:0000313" key="5">
    <source>
        <dbReference type="EMBL" id="KKT37303.1"/>
    </source>
</evidence>
<dbReference type="Proteomes" id="UP000034097">
    <property type="component" value="Unassembled WGS sequence"/>
</dbReference>
<proteinExistence type="predicted"/>
<organism evidence="5 6">
    <name type="scientific">Candidatus Collierbacteria bacterium GW2011_GWF1_44_12</name>
    <dbReference type="NCBI Taxonomy" id="1618402"/>
    <lineage>
        <taxon>Bacteria</taxon>
        <taxon>Candidatus Collieribacteriota</taxon>
    </lineage>
</organism>
<keyword evidence="2" id="KW-0547">Nucleotide-binding</keyword>
<dbReference type="InterPro" id="IPR017911">
    <property type="entry name" value="MacB-like_ATP-bd"/>
</dbReference>
<dbReference type="GO" id="GO:0016887">
    <property type="term" value="F:ATP hydrolysis activity"/>
    <property type="evidence" value="ECO:0007669"/>
    <property type="project" value="InterPro"/>
</dbReference>
<dbReference type="InterPro" id="IPR017871">
    <property type="entry name" value="ABC_transporter-like_CS"/>
</dbReference>
<protein>
    <submittedName>
        <fullName evidence="5">Macrolide export ATP-binding/permease protein MacB</fullName>
    </submittedName>
</protein>
<accession>A0A0G1GSR3</accession>
<dbReference type="SMART" id="SM00382">
    <property type="entry name" value="AAA"/>
    <property type="match status" value="1"/>
</dbReference>
<keyword evidence="1" id="KW-0813">Transport</keyword>
<evidence type="ECO:0000313" key="6">
    <source>
        <dbReference type="Proteomes" id="UP000034097"/>
    </source>
</evidence>
<dbReference type="CDD" id="cd03255">
    <property type="entry name" value="ABC_MJ0796_LolCDE_FtsE"/>
    <property type="match status" value="1"/>
</dbReference>
<feature type="domain" description="ABC transporter" evidence="4">
    <location>
        <begin position="8"/>
        <end position="232"/>
    </location>
</feature>
<comment type="caution">
    <text evidence="5">The sequence shown here is derived from an EMBL/GenBank/DDBJ whole genome shotgun (WGS) entry which is preliminary data.</text>
</comment>
<dbReference type="PROSITE" id="PS50893">
    <property type="entry name" value="ABC_TRANSPORTER_2"/>
    <property type="match status" value="1"/>
</dbReference>
<dbReference type="PANTHER" id="PTHR24220">
    <property type="entry name" value="IMPORT ATP-BINDING PROTEIN"/>
    <property type="match status" value="1"/>
</dbReference>
<dbReference type="InterPro" id="IPR027417">
    <property type="entry name" value="P-loop_NTPase"/>
</dbReference>
<dbReference type="FunFam" id="3.40.50.300:FF:000032">
    <property type="entry name" value="Export ABC transporter ATP-binding protein"/>
    <property type="match status" value="1"/>
</dbReference>
<dbReference type="Pfam" id="PF00005">
    <property type="entry name" value="ABC_tran"/>
    <property type="match status" value="1"/>
</dbReference>
<dbReference type="GO" id="GO:0005886">
    <property type="term" value="C:plasma membrane"/>
    <property type="evidence" value="ECO:0007669"/>
    <property type="project" value="TreeGrafter"/>
</dbReference>
<evidence type="ECO:0000256" key="2">
    <source>
        <dbReference type="ARBA" id="ARBA00022741"/>
    </source>
</evidence>
<keyword evidence="3 5" id="KW-0067">ATP-binding</keyword>
<dbReference type="AlphaFoldDB" id="A0A0G1GSR3"/>
<dbReference type="GO" id="GO:0005524">
    <property type="term" value="F:ATP binding"/>
    <property type="evidence" value="ECO:0007669"/>
    <property type="project" value="UniProtKB-KW"/>
</dbReference>